<evidence type="ECO:0008006" key="3">
    <source>
        <dbReference type="Google" id="ProtNLM"/>
    </source>
</evidence>
<accession>A0AAD1FD62</accession>
<evidence type="ECO:0000313" key="2">
    <source>
        <dbReference type="Proteomes" id="UP000218554"/>
    </source>
</evidence>
<protein>
    <recommendedName>
        <fullName evidence="3">FAD-dependent oxidoreductase</fullName>
    </recommendedName>
</protein>
<dbReference type="RefSeq" id="WP_003454399.1">
    <property type="nucleotide sequence ID" value="NZ_AJMR01000207.1"/>
</dbReference>
<gene>
    <name evidence="1" type="ORF">KF707C_1130</name>
</gene>
<name>A0AAD1FD62_METFU</name>
<evidence type="ECO:0000313" key="1">
    <source>
        <dbReference type="EMBL" id="BAU71801.1"/>
    </source>
</evidence>
<sequence>MKLPLTPPLKTSYWLETAEAGRPARTPIAGNHKVDFLVVGSGFVGLWRALTL</sequence>
<dbReference type="EMBL" id="AP014862">
    <property type="protein sequence ID" value="BAU71801.1"/>
    <property type="molecule type" value="Genomic_DNA"/>
</dbReference>
<dbReference type="Proteomes" id="UP000218554">
    <property type="component" value="Chromosome"/>
</dbReference>
<keyword evidence="2" id="KW-1185">Reference proteome</keyword>
<proteinExistence type="predicted"/>
<reference evidence="2" key="1">
    <citation type="submission" date="2015-05" db="EMBL/GenBank/DDBJ databases">
        <title>Draft genome sequencing of a biphenyl-degrading bacterium, Pseudomonas balearica KF707 (=NBRC110670).</title>
        <authorList>
            <person name="Kimura N."/>
            <person name="Hirose J."/>
            <person name="Watanabe T."/>
            <person name="Suenaga H."/>
            <person name="Fujihara H."/>
            <person name="Noguchi M."/>
            <person name="Hashimoto M."/>
            <person name="Shimodaira J."/>
            <person name="Tsuchikane K."/>
            <person name="Hosoyama A."/>
            <person name="Yamazoe A."/>
            <person name="Fujita N."/>
            <person name="Furukawa K."/>
        </authorList>
    </citation>
    <scope>NUCLEOTIDE SEQUENCE [LARGE SCALE GENOMIC DNA]</scope>
    <source>
        <strain evidence="2">DSM 10086 / NBRC 110670 / KF707</strain>
    </source>
</reference>
<reference evidence="1 2" key="2">
    <citation type="journal article" date="2017" name="Int. J. Syst. Evol. Microbiol.">
        <title>Pseudomonas furukawaii sp. nov., a polychlorinated biphenyl-degrading bacterium isolated from biphenyl-contaminated soil in Japan.</title>
        <authorList>
            <person name="Kimura N."/>
            <person name="Watanabe T."/>
            <person name="Suenaga H."/>
            <person name="Fujihara H."/>
            <person name="Futagami T."/>
            <person name="Goto M."/>
            <person name="Hanada S."/>
            <person name="Hirose J."/>
        </authorList>
    </citation>
    <scope>NUCLEOTIDE SEQUENCE [LARGE SCALE GENOMIC DNA]</scope>
    <source>
        <strain evidence="2">DSM 10086 / NBRC 110670 / KF707</strain>
    </source>
</reference>
<dbReference type="KEGG" id="pfuw:KF707C_1130"/>
<dbReference type="AlphaFoldDB" id="A0AAD1FD62"/>
<organism evidence="1 2">
    <name type="scientific">Metapseudomonas furukawaii</name>
    <name type="common">Pseudomonas furukawaii</name>
    <dbReference type="NCBI Taxonomy" id="1149133"/>
    <lineage>
        <taxon>Bacteria</taxon>
        <taxon>Pseudomonadati</taxon>
        <taxon>Pseudomonadota</taxon>
        <taxon>Gammaproteobacteria</taxon>
        <taxon>Pseudomonadales</taxon>
        <taxon>Pseudomonadaceae</taxon>
        <taxon>Metapseudomonas</taxon>
    </lineage>
</organism>